<keyword evidence="2 6" id="KW-0489">Methyltransferase</keyword>
<dbReference type="GO" id="GO:0008170">
    <property type="term" value="F:N-methyltransferase activity"/>
    <property type="evidence" value="ECO:0007669"/>
    <property type="project" value="InterPro"/>
</dbReference>
<comment type="similarity">
    <text evidence="1 4">Belongs to the N(4)/N(6)-methyltransferase family.</text>
</comment>
<dbReference type="EC" id="2.1.1.-" evidence="4"/>
<dbReference type="Pfam" id="PF01555">
    <property type="entry name" value="N6_N4_Mtase"/>
    <property type="match status" value="1"/>
</dbReference>
<dbReference type="GO" id="GO:0032259">
    <property type="term" value="P:methylation"/>
    <property type="evidence" value="ECO:0007669"/>
    <property type="project" value="UniProtKB-KW"/>
</dbReference>
<dbReference type="InterPro" id="IPR002052">
    <property type="entry name" value="DNA_methylase_N6_adenine_CS"/>
</dbReference>
<dbReference type="InterPro" id="IPR002941">
    <property type="entry name" value="DNA_methylase_N4/N6"/>
</dbReference>
<keyword evidence="3 6" id="KW-0808">Transferase</keyword>
<accession>A0A1V6C417</accession>
<reference evidence="6" key="1">
    <citation type="submission" date="2017-02" db="EMBL/GenBank/DDBJ databases">
        <title>Delving into the versatile metabolic prowess of the omnipresent phylum Bacteroidetes.</title>
        <authorList>
            <person name="Nobu M.K."/>
            <person name="Mei R."/>
            <person name="Narihiro T."/>
            <person name="Kuroda K."/>
            <person name="Liu W.-T."/>
        </authorList>
    </citation>
    <scope>NUCLEOTIDE SEQUENCE</scope>
    <source>
        <strain evidence="6">ADurb.Bin131</strain>
    </source>
</reference>
<dbReference type="InterPro" id="IPR001091">
    <property type="entry name" value="RM_Methyltransferase"/>
</dbReference>
<name>A0A1V6C417_UNCT6</name>
<sequence length="282" mass="33659">MENIEFNKIYNIDCIEGMKYIPHNTIDLVITDPPFAIDFKAKRNNYHRTASRVIEGYNEIPQEEYYNFTLKWMKEVHRVLKDSGSMYVFSGWNNLKDILIAIDELGFTTVNHIIWKYQFGVVTKRKFVTSHYHCLYICKNDEKRKFFPYSRYGKEEDDKDGGSLHYKDKEDVWIIKREYWTGDQKTPTKLPAELIKKILMYSSEEGDIVLDPFLGSGQVAIVSKMTKRQYIGFEIVKEYYEFAQKRLDENIYRIKEINEYSKNQTLLTLFDTEETKRTQKKI</sequence>
<dbReference type="GO" id="GO:0003677">
    <property type="term" value="F:DNA binding"/>
    <property type="evidence" value="ECO:0007669"/>
    <property type="project" value="InterPro"/>
</dbReference>
<dbReference type="PROSITE" id="PS00092">
    <property type="entry name" value="N6_MTASE"/>
    <property type="match status" value="1"/>
</dbReference>
<dbReference type="PANTHER" id="PTHR13370">
    <property type="entry name" value="RNA METHYLASE-RELATED"/>
    <property type="match status" value="1"/>
</dbReference>
<evidence type="ECO:0000256" key="4">
    <source>
        <dbReference type="RuleBase" id="RU362026"/>
    </source>
</evidence>
<gene>
    <name evidence="6" type="primary">dpnA_2</name>
    <name evidence="6" type="ORF">BWX89_01763</name>
</gene>
<dbReference type="Gene3D" id="3.40.50.150">
    <property type="entry name" value="Vaccinia Virus protein VP39"/>
    <property type="match status" value="1"/>
</dbReference>
<protein>
    <recommendedName>
        <fullName evidence="4">Methyltransferase</fullName>
        <ecNumber evidence="4">2.1.1.-</ecNumber>
    </recommendedName>
</protein>
<dbReference type="InterPro" id="IPR029063">
    <property type="entry name" value="SAM-dependent_MTases_sf"/>
</dbReference>
<dbReference type="PANTHER" id="PTHR13370:SF3">
    <property type="entry name" value="TRNA (GUANINE(10)-N2)-METHYLTRANSFERASE HOMOLOG"/>
    <property type="match status" value="1"/>
</dbReference>
<dbReference type="PRINTS" id="PR00508">
    <property type="entry name" value="S21N4MTFRASE"/>
</dbReference>
<evidence type="ECO:0000256" key="2">
    <source>
        <dbReference type="ARBA" id="ARBA00022603"/>
    </source>
</evidence>
<dbReference type="SUPFAM" id="SSF53335">
    <property type="entry name" value="S-adenosyl-L-methionine-dependent methyltransferases"/>
    <property type="match status" value="1"/>
</dbReference>
<proteinExistence type="inferred from homology"/>
<comment type="caution">
    <text evidence="6">The sequence shown here is derived from an EMBL/GenBank/DDBJ whole genome shotgun (WGS) entry which is preliminary data.</text>
</comment>
<dbReference type="Proteomes" id="UP000485562">
    <property type="component" value="Unassembled WGS sequence"/>
</dbReference>
<evidence type="ECO:0000313" key="6">
    <source>
        <dbReference type="EMBL" id="OQB71647.1"/>
    </source>
</evidence>
<evidence type="ECO:0000256" key="3">
    <source>
        <dbReference type="ARBA" id="ARBA00022679"/>
    </source>
</evidence>
<evidence type="ECO:0000259" key="5">
    <source>
        <dbReference type="Pfam" id="PF01555"/>
    </source>
</evidence>
<evidence type="ECO:0000256" key="1">
    <source>
        <dbReference type="ARBA" id="ARBA00006594"/>
    </source>
</evidence>
<dbReference type="EMBL" id="MWDQ01000152">
    <property type="protein sequence ID" value="OQB71647.1"/>
    <property type="molecule type" value="Genomic_DNA"/>
</dbReference>
<dbReference type="GO" id="GO:0005737">
    <property type="term" value="C:cytoplasm"/>
    <property type="evidence" value="ECO:0007669"/>
    <property type="project" value="TreeGrafter"/>
</dbReference>
<feature type="domain" description="DNA methylase N-4/N-6" evidence="5">
    <location>
        <begin position="26"/>
        <end position="245"/>
    </location>
</feature>
<organism evidence="6">
    <name type="scientific">candidate division TA06 bacterium ADurb.Bin131</name>
    <dbReference type="NCBI Taxonomy" id="1852827"/>
    <lineage>
        <taxon>Bacteria</taxon>
        <taxon>Bacteria division TA06</taxon>
    </lineage>
</organism>
<dbReference type="AlphaFoldDB" id="A0A1V6C417"/>